<dbReference type="AlphaFoldDB" id="A0AAV4Q4E5"/>
<keyword evidence="3" id="KW-1185">Reference proteome</keyword>
<dbReference type="Proteomes" id="UP001054945">
    <property type="component" value="Unassembled WGS sequence"/>
</dbReference>
<evidence type="ECO:0000313" key="2">
    <source>
        <dbReference type="EMBL" id="GIY03976.1"/>
    </source>
</evidence>
<feature type="region of interest" description="Disordered" evidence="1">
    <location>
        <begin position="85"/>
        <end position="105"/>
    </location>
</feature>
<accession>A0AAV4Q4E5</accession>
<organism evidence="2 3">
    <name type="scientific">Caerostris extrusa</name>
    <name type="common">Bark spider</name>
    <name type="synonym">Caerostris bankana</name>
    <dbReference type="NCBI Taxonomy" id="172846"/>
    <lineage>
        <taxon>Eukaryota</taxon>
        <taxon>Metazoa</taxon>
        <taxon>Ecdysozoa</taxon>
        <taxon>Arthropoda</taxon>
        <taxon>Chelicerata</taxon>
        <taxon>Arachnida</taxon>
        <taxon>Araneae</taxon>
        <taxon>Araneomorphae</taxon>
        <taxon>Entelegynae</taxon>
        <taxon>Araneoidea</taxon>
        <taxon>Araneidae</taxon>
        <taxon>Caerostris</taxon>
    </lineage>
</organism>
<dbReference type="EMBL" id="BPLR01005646">
    <property type="protein sequence ID" value="GIY03976.1"/>
    <property type="molecule type" value="Genomic_DNA"/>
</dbReference>
<proteinExistence type="predicted"/>
<reference evidence="2 3" key="1">
    <citation type="submission" date="2021-06" db="EMBL/GenBank/DDBJ databases">
        <title>Caerostris extrusa draft genome.</title>
        <authorList>
            <person name="Kono N."/>
            <person name="Arakawa K."/>
        </authorList>
    </citation>
    <scope>NUCLEOTIDE SEQUENCE [LARGE SCALE GENOMIC DNA]</scope>
</reference>
<feature type="compositionally biased region" description="Acidic residues" evidence="1">
    <location>
        <begin position="85"/>
        <end position="97"/>
    </location>
</feature>
<sequence>MLSLKKKASKFQYYTKGDYYNYELEDYCSKKGSKKDKYFKYDSSDVHLKKDPKNRRRKLKDIYFDHDDDYGFDYDYDYTYYFNDDSEDDSFDEEEKEETYKRADS</sequence>
<evidence type="ECO:0000256" key="1">
    <source>
        <dbReference type="SAM" id="MobiDB-lite"/>
    </source>
</evidence>
<evidence type="ECO:0000313" key="3">
    <source>
        <dbReference type="Proteomes" id="UP001054945"/>
    </source>
</evidence>
<name>A0AAV4Q4E5_CAEEX</name>
<comment type="caution">
    <text evidence="2">The sequence shown here is derived from an EMBL/GenBank/DDBJ whole genome shotgun (WGS) entry which is preliminary data.</text>
</comment>
<gene>
    <name evidence="2" type="ORF">CEXT_515451</name>
</gene>
<protein>
    <submittedName>
        <fullName evidence="2">Uncharacterized protein</fullName>
    </submittedName>
</protein>